<dbReference type="PANTHER" id="PTHR43056:SF5">
    <property type="entry name" value="PEPTIDASE S9 PROLYL OLIGOPEPTIDASE CATALYTIC DOMAIN-CONTAINING PROTEIN"/>
    <property type="match status" value="1"/>
</dbReference>
<comment type="caution">
    <text evidence="3">The sequence shown here is derived from an EMBL/GenBank/DDBJ whole genome shotgun (WGS) entry which is preliminary data.</text>
</comment>
<dbReference type="SUPFAM" id="SSF53474">
    <property type="entry name" value="alpha/beta-Hydrolases"/>
    <property type="match status" value="1"/>
</dbReference>
<dbReference type="SUPFAM" id="SSF82171">
    <property type="entry name" value="DPP6 N-terminal domain-like"/>
    <property type="match status" value="1"/>
</dbReference>
<dbReference type="AlphaFoldDB" id="A0AAW1RIS4"/>
<dbReference type="InterPro" id="IPR011042">
    <property type="entry name" value="6-blade_b-propeller_TolB-like"/>
</dbReference>
<sequence>MRIGFRLKTRSSHTALTTVLQDLVLAARRPERLAQHRPAHRGTCFARQQPPGSSLHRRHTQRACTSLGAMKEAGVGEWQSPITSELITSSTIRLAAPHISPDGKVFWVEGRPTEGGRQVLVVRLPDGSTMDVTPARQAGFNVRTRVHEYGGACLIFGTDTIYFSNFKDQRIWKQDIGRGTPTPPEAVTGEGNSLRFADGILDAPRNRIISVVEDHSGSGEAVNTIAAVDLDGGNVSELVGGFDFFAAPRLSSDGAKLAWICWNHPNMPWDDVELWAADVASDGSIQGSRKVSGGKDEAVQQPLWLSDGSLAFISDRESGWWNLWRETSPGHIQPVIKKDAEFGYPPWIFGYHTYAELPDGRLLAVYNDPVETGSSMAVIDISSGSLTFVNNGYASQGNLSIVQVDDKLLVGIAGGSPTKPTEISLLETKDVDSLLASKPSDWTALRRASNVEVDEGYLSAPSSIEYPTEGGRTAFMNYYPPANKDFQLPSGQAPPLLVKIHGGPTSQASTAFNLLYQYWTSRGYAIADINYGGSTGYGREYRNRLRSQWGVVDVDDCCNAAQYLVKEGKADPARLCIDGGSAGGYTTLACLAFRKVFQAGASLYGVADCELLAQETHKFESRYCDSLVGPYPQDKQTYIERSPIHSLDQFDKPIIFFQGTEDQVVPPNQAEKMYDAIKAKKIATALVMFEGEQHGFRSAQAIRRALDGEFFFYGSVLGFKSDMPSDLPAIDIANIDC</sequence>
<dbReference type="Pfam" id="PF07676">
    <property type="entry name" value="PD40"/>
    <property type="match status" value="1"/>
</dbReference>
<dbReference type="InterPro" id="IPR029058">
    <property type="entry name" value="AB_hydrolase_fold"/>
</dbReference>
<dbReference type="EMBL" id="JALJOS010000010">
    <property type="protein sequence ID" value="KAK9833647.1"/>
    <property type="molecule type" value="Genomic_DNA"/>
</dbReference>
<proteinExistence type="predicted"/>
<evidence type="ECO:0000256" key="1">
    <source>
        <dbReference type="SAM" id="MobiDB-lite"/>
    </source>
</evidence>
<feature type="domain" description="Peptidase S9 prolyl oligopeptidase catalytic" evidence="2">
    <location>
        <begin position="512"/>
        <end position="718"/>
    </location>
</feature>
<dbReference type="GO" id="GO:0006508">
    <property type="term" value="P:proteolysis"/>
    <property type="evidence" value="ECO:0007669"/>
    <property type="project" value="InterPro"/>
</dbReference>
<evidence type="ECO:0000313" key="3">
    <source>
        <dbReference type="EMBL" id="KAK9833647.1"/>
    </source>
</evidence>
<organism evidence="3 4">
    <name type="scientific">Apatococcus lobatus</name>
    <dbReference type="NCBI Taxonomy" id="904363"/>
    <lineage>
        <taxon>Eukaryota</taxon>
        <taxon>Viridiplantae</taxon>
        <taxon>Chlorophyta</taxon>
        <taxon>core chlorophytes</taxon>
        <taxon>Trebouxiophyceae</taxon>
        <taxon>Chlorellales</taxon>
        <taxon>Chlorellaceae</taxon>
        <taxon>Apatococcus</taxon>
    </lineage>
</organism>
<gene>
    <name evidence="3" type="ORF">WJX74_001712</name>
</gene>
<dbReference type="Gene3D" id="2.120.10.30">
    <property type="entry name" value="TolB, C-terminal domain"/>
    <property type="match status" value="1"/>
</dbReference>
<name>A0AAW1RIS4_9CHLO</name>
<dbReference type="GO" id="GO:0008236">
    <property type="term" value="F:serine-type peptidase activity"/>
    <property type="evidence" value="ECO:0007669"/>
    <property type="project" value="InterPro"/>
</dbReference>
<dbReference type="InterPro" id="IPR011659">
    <property type="entry name" value="WD40"/>
</dbReference>
<feature type="region of interest" description="Disordered" evidence="1">
    <location>
        <begin position="34"/>
        <end position="58"/>
    </location>
</feature>
<accession>A0AAW1RIS4</accession>
<dbReference type="Proteomes" id="UP001438707">
    <property type="component" value="Unassembled WGS sequence"/>
</dbReference>
<dbReference type="Pfam" id="PF00326">
    <property type="entry name" value="Peptidase_S9"/>
    <property type="match status" value="1"/>
</dbReference>
<dbReference type="InterPro" id="IPR050585">
    <property type="entry name" value="Xaa-Pro_dipeptidyl-ppase/CocE"/>
</dbReference>
<dbReference type="PANTHER" id="PTHR43056">
    <property type="entry name" value="PEPTIDASE S9 PROLYL OLIGOPEPTIDASE"/>
    <property type="match status" value="1"/>
</dbReference>
<dbReference type="Gene3D" id="3.40.50.1820">
    <property type="entry name" value="alpha/beta hydrolase"/>
    <property type="match status" value="1"/>
</dbReference>
<reference evidence="3 4" key="1">
    <citation type="journal article" date="2024" name="Nat. Commun.">
        <title>Phylogenomics reveals the evolutionary origins of lichenization in chlorophyte algae.</title>
        <authorList>
            <person name="Puginier C."/>
            <person name="Libourel C."/>
            <person name="Otte J."/>
            <person name="Skaloud P."/>
            <person name="Haon M."/>
            <person name="Grisel S."/>
            <person name="Petersen M."/>
            <person name="Berrin J.G."/>
            <person name="Delaux P.M."/>
            <person name="Dal Grande F."/>
            <person name="Keller J."/>
        </authorList>
    </citation>
    <scope>NUCLEOTIDE SEQUENCE [LARGE SCALE GENOMIC DNA]</scope>
    <source>
        <strain evidence="3 4">SAG 2145</strain>
    </source>
</reference>
<protein>
    <recommendedName>
        <fullName evidence="2">Peptidase S9 prolyl oligopeptidase catalytic domain-containing protein</fullName>
    </recommendedName>
</protein>
<evidence type="ECO:0000313" key="4">
    <source>
        <dbReference type="Proteomes" id="UP001438707"/>
    </source>
</evidence>
<evidence type="ECO:0000259" key="2">
    <source>
        <dbReference type="Pfam" id="PF00326"/>
    </source>
</evidence>
<keyword evidence="4" id="KW-1185">Reference proteome</keyword>
<dbReference type="InterPro" id="IPR001375">
    <property type="entry name" value="Peptidase_S9_cat"/>
</dbReference>